<protein>
    <submittedName>
        <fullName evidence="3">Uncharacterized protein</fullName>
    </submittedName>
</protein>
<evidence type="ECO:0000313" key="4">
    <source>
        <dbReference type="Proteomes" id="UP000032180"/>
    </source>
</evidence>
<keyword evidence="1" id="KW-0472">Membrane</keyword>
<evidence type="ECO:0000256" key="1">
    <source>
        <dbReference type="SAM" id="Phobius"/>
    </source>
</evidence>
<feature type="chain" id="PRO_5002349616" evidence="2">
    <location>
        <begin position="18"/>
        <end position="76"/>
    </location>
</feature>
<keyword evidence="2" id="KW-0732">Signal</keyword>
<reference evidence="3 4" key="1">
    <citation type="submission" date="2012-08" db="EMBL/GenBank/DDBJ databases">
        <title>Oryza genome evolution.</title>
        <authorList>
            <person name="Wing R.A."/>
        </authorList>
    </citation>
    <scope>NUCLEOTIDE SEQUENCE</scope>
</reference>
<organism evidence="3 4">
    <name type="scientific">Leersia perrieri</name>
    <dbReference type="NCBI Taxonomy" id="77586"/>
    <lineage>
        <taxon>Eukaryota</taxon>
        <taxon>Viridiplantae</taxon>
        <taxon>Streptophyta</taxon>
        <taxon>Embryophyta</taxon>
        <taxon>Tracheophyta</taxon>
        <taxon>Spermatophyta</taxon>
        <taxon>Magnoliopsida</taxon>
        <taxon>Liliopsida</taxon>
        <taxon>Poales</taxon>
        <taxon>Poaceae</taxon>
        <taxon>BOP clade</taxon>
        <taxon>Oryzoideae</taxon>
        <taxon>Oryzeae</taxon>
        <taxon>Oryzinae</taxon>
        <taxon>Leersia</taxon>
    </lineage>
</organism>
<reference evidence="4" key="2">
    <citation type="submission" date="2013-12" db="EMBL/GenBank/DDBJ databases">
        <authorList>
            <person name="Yu Y."/>
            <person name="Lee S."/>
            <person name="de Baynast K."/>
            <person name="Wissotski M."/>
            <person name="Liu L."/>
            <person name="Talag J."/>
            <person name="Goicoechea J."/>
            <person name="Angelova A."/>
            <person name="Jetty R."/>
            <person name="Kudrna D."/>
            <person name="Golser W."/>
            <person name="Rivera L."/>
            <person name="Zhang J."/>
            <person name="Wing R."/>
        </authorList>
    </citation>
    <scope>NUCLEOTIDE SEQUENCE</scope>
</reference>
<keyword evidence="1" id="KW-1133">Transmembrane helix</keyword>
<proteinExistence type="predicted"/>
<sequence length="76" mass="8389">MASHRRVLHLLFLAAAGEEIEDVFCGGDTTPDMATLRPDRLTVVLSGYSERRLRLLRAIAVAYAGHPLVLAVVVMW</sequence>
<dbReference type="Gramene" id="LPERR08G17570.1">
    <property type="protein sequence ID" value="LPERR08G17570.1"/>
    <property type="gene ID" value="LPERR08G17570"/>
</dbReference>
<dbReference type="Proteomes" id="UP000032180">
    <property type="component" value="Chromosome 8"/>
</dbReference>
<evidence type="ECO:0000256" key="2">
    <source>
        <dbReference type="SAM" id="SignalP"/>
    </source>
</evidence>
<feature type="signal peptide" evidence="2">
    <location>
        <begin position="1"/>
        <end position="17"/>
    </location>
</feature>
<keyword evidence="4" id="KW-1185">Reference proteome</keyword>
<dbReference type="PANTHER" id="PTHR48409">
    <property type="entry name" value="GLYCOSYLTRANSFERASE FAMILY PROTEIN 64 C3"/>
    <property type="match status" value="1"/>
</dbReference>
<dbReference type="EnsemblPlants" id="LPERR08G17570.1">
    <property type="protein sequence ID" value="LPERR08G17570.1"/>
    <property type="gene ID" value="LPERR08G17570"/>
</dbReference>
<feature type="transmembrane region" description="Helical" evidence="1">
    <location>
        <begin position="55"/>
        <end position="75"/>
    </location>
</feature>
<dbReference type="AlphaFoldDB" id="A0A0D9X9W1"/>
<keyword evidence="1" id="KW-0812">Transmembrane</keyword>
<dbReference type="InterPro" id="IPR053318">
    <property type="entry name" value="GT64"/>
</dbReference>
<accession>A0A0D9X9W1</accession>
<evidence type="ECO:0000313" key="3">
    <source>
        <dbReference type="EnsemblPlants" id="LPERR08G17570.1"/>
    </source>
</evidence>
<dbReference type="HOGENOM" id="CLU_2658059_0_0_1"/>
<reference evidence="3" key="3">
    <citation type="submission" date="2015-04" db="UniProtKB">
        <authorList>
            <consortium name="EnsemblPlants"/>
        </authorList>
    </citation>
    <scope>IDENTIFICATION</scope>
</reference>
<name>A0A0D9X9W1_9ORYZ</name>
<dbReference type="PANTHER" id="PTHR48409:SF1">
    <property type="entry name" value="GLYCOSYLTRANSFERASE FAMILY PROTEIN 64 C3"/>
    <property type="match status" value="1"/>
</dbReference>